<proteinExistence type="predicted"/>
<organism evidence="2">
    <name type="scientific">Acidithiobacillus ferrianus</name>
    <dbReference type="NCBI Taxonomy" id="2678518"/>
    <lineage>
        <taxon>Bacteria</taxon>
        <taxon>Pseudomonadati</taxon>
        <taxon>Pseudomonadota</taxon>
        <taxon>Acidithiobacillia</taxon>
        <taxon>Acidithiobacillales</taxon>
        <taxon>Acidithiobacillaceae</taxon>
        <taxon>Acidithiobacillus</taxon>
    </lineage>
</organism>
<gene>
    <name evidence="2" type="ORF">GL267_15055</name>
</gene>
<dbReference type="EMBL" id="WNJL01000050">
    <property type="protein sequence ID" value="NDU43898.1"/>
    <property type="molecule type" value="Genomic_DNA"/>
</dbReference>
<dbReference type="RefSeq" id="WP_163099415.1">
    <property type="nucleotide sequence ID" value="NZ_CP127523.1"/>
</dbReference>
<dbReference type="AlphaFoldDB" id="A0A845UQX7"/>
<feature type="region of interest" description="Disordered" evidence="1">
    <location>
        <begin position="1"/>
        <end position="28"/>
    </location>
</feature>
<reference evidence="2" key="1">
    <citation type="submission" date="2019-11" db="EMBL/GenBank/DDBJ databases">
        <title>Acidithiobacillus ferrianus sp. nov.: a facultatively anaerobic and extremely acidophilic chemolithoautotroph.</title>
        <authorList>
            <person name="Norris P.R."/>
            <person name="Falagan C."/>
            <person name="Moya-Beltran A."/>
            <person name="Castro M."/>
            <person name="Quatrini R."/>
            <person name="Johnson D.B."/>
        </authorList>
    </citation>
    <scope>NUCLEOTIDE SEQUENCE [LARGE SCALE GENOMIC DNA]</scope>
    <source>
        <strain evidence="2">MG</strain>
    </source>
</reference>
<comment type="caution">
    <text evidence="2">The sequence shown here is derived from an EMBL/GenBank/DDBJ whole genome shotgun (WGS) entry which is preliminary data.</text>
</comment>
<sequence>MNDDEPTKVVPITEKRKPPRAGMGRPKGTQNLITKTLKEALEESFTRLGGVEWLMALAAADPSTYARLLIKLLPTKIDAEINYAELTLEAILAATPEPVEIVFTIVRPDRTIEGHLLRQPGGELRELYVAEIAAMGLEPVTPEVSLGERSQ</sequence>
<protein>
    <submittedName>
        <fullName evidence="2">Uncharacterized protein</fullName>
    </submittedName>
</protein>
<evidence type="ECO:0000256" key="1">
    <source>
        <dbReference type="SAM" id="MobiDB-lite"/>
    </source>
</evidence>
<name>A0A845UQX7_9PROT</name>
<accession>A0A845UQX7</accession>
<evidence type="ECO:0000313" key="2">
    <source>
        <dbReference type="EMBL" id="NDU43898.1"/>
    </source>
</evidence>